<sequence length="81" mass="8306">MIWDLIMAIAQAELGLFIVPTLANKAAYMPRLTSGGLVAGLSVVAVALLVGFNAPVSAAIAGLSALGWASVFAFRGTERES</sequence>
<dbReference type="AlphaFoldDB" id="A0A0F8W660"/>
<feature type="transmembrane region" description="Helical" evidence="1">
    <location>
        <begin position="58"/>
        <end position="77"/>
    </location>
</feature>
<gene>
    <name evidence="2" type="ORF">LCGC14_3107580</name>
</gene>
<keyword evidence="1" id="KW-0812">Transmembrane</keyword>
<evidence type="ECO:0000313" key="2">
    <source>
        <dbReference type="EMBL" id="KKK52172.1"/>
    </source>
</evidence>
<keyword evidence="1" id="KW-0472">Membrane</keyword>
<organism evidence="2">
    <name type="scientific">marine sediment metagenome</name>
    <dbReference type="NCBI Taxonomy" id="412755"/>
    <lineage>
        <taxon>unclassified sequences</taxon>
        <taxon>metagenomes</taxon>
        <taxon>ecological metagenomes</taxon>
    </lineage>
</organism>
<accession>A0A0F8W660</accession>
<comment type="caution">
    <text evidence="2">The sequence shown here is derived from an EMBL/GenBank/DDBJ whole genome shotgun (WGS) entry which is preliminary data.</text>
</comment>
<name>A0A0F8W660_9ZZZZ</name>
<protein>
    <submittedName>
        <fullName evidence="2">Uncharacterized protein</fullName>
    </submittedName>
</protein>
<proteinExistence type="predicted"/>
<evidence type="ECO:0000256" key="1">
    <source>
        <dbReference type="SAM" id="Phobius"/>
    </source>
</evidence>
<feature type="transmembrane region" description="Helical" evidence="1">
    <location>
        <begin position="35"/>
        <end position="52"/>
    </location>
</feature>
<dbReference type="EMBL" id="LAZR01067155">
    <property type="protein sequence ID" value="KKK52172.1"/>
    <property type="molecule type" value="Genomic_DNA"/>
</dbReference>
<keyword evidence="1" id="KW-1133">Transmembrane helix</keyword>
<reference evidence="2" key="1">
    <citation type="journal article" date="2015" name="Nature">
        <title>Complex archaea that bridge the gap between prokaryotes and eukaryotes.</title>
        <authorList>
            <person name="Spang A."/>
            <person name="Saw J.H."/>
            <person name="Jorgensen S.L."/>
            <person name="Zaremba-Niedzwiedzka K."/>
            <person name="Martijn J."/>
            <person name="Lind A.E."/>
            <person name="van Eijk R."/>
            <person name="Schleper C."/>
            <person name="Guy L."/>
            <person name="Ettema T.J."/>
        </authorList>
    </citation>
    <scope>NUCLEOTIDE SEQUENCE</scope>
</reference>